<evidence type="ECO:0000313" key="5">
    <source>
        <dbReference type="EMBL" id="MXY93873.1"/>
    </source>
</evidence>
<dbReference type="Gene3D" id="3.40.50.1820">
    <property type="entry name" value="alpha/beta hydrolase"/>
    <property type="match status" value="1"/>
</dbReference>
<evidence type="ECO:0000256" key="1">
    <source>
        <dbReference type="ARBA" id="ARBA00010515"/>
    </source>
</evidence>
<evidence type="ECO:0000256" key="3">
    <source>
        <dbReference type="SAM" id="MobiDB-lite"/>
    </source>
</evidence>
<sequence length="360" mass="40315">MPSIRSQLFKFYFRVRNSRLPLDRPIPDQRETMDRRGHKLLPMAEETLAAPVDAFGVPAEWIDRQNTRSDRAFLYLHGGGYFIGSCMSHRGFASHLAKSSRCRLLLPEYRLAPEHIFPAALLDARAAYRFLLAQGYTHDRIVVGGESSGGGLTLALLQTLRDEGMPMPAGAVLLSPWTDLKGTGHSLQSRARQDPWLRPAGIPLLANRYRGSTPVDHPLVSPLYGDMTGFPPLLIHAGNDEILRDDATRLEARARSAGVEVTSKIWMGMWHAFHAFYPWAPEALLAHREIGEWVAARMETVPETDRKIESGYDSISRRSNRRRSAQLGSAAQSRATAEDDGRGLDRRPDQSWQPELTTGR</sequence>
<dbReference type="Pfam" id="PF07859">
    <property type="entry name" value="Abhydrolase_3"/>
    <property type="match status" value="1"/>
</dbReference>
<feature type="region of interest" description="Disordered" evidence="3">
    <location>
        <begin position="309"/>
        <end position="360"/>
    </location>
</feature>
<dbReference type="InterPro" id="IPR013094">
    <property type="entry name" value="AB_hydrolase_3"/>
</dbReference>
<dbReference type="InterPro" id="IPR050300">
    <property type="entry name" value="GDXG_lipolytic_enzyme"/>
</dbReference>
<dbReference type="InterPro" id="IPR002168">
    <property type="entry name" value="Lipase_GDXG_HIS_AS"/>
</dbReference>
<name>A0A6B0YT26_9CHLR</name>
<feature type="domain" description="Alpha/beta hydrolase fold-3" evidence="4">
    <location>
        <begin position="74"/>
        <end position="274"/>
    </location>
</feature>
<gene>
    <name evidence="5" type="ORF">F4Y42_10550</name>
</gene>
<accession>A0A6B0YT26</accession>
<dbReference type="SUPFAM" id="SSF53474">
    <property type="entry name" value="alpha/beta-Hydrolases"/>
    <property type="match status" value="1"/>
</dbReference>
<dbReference type="GO" id="GO:0004806">
    <property type="term" value="F:triacylglycerol lipase activity"/>
    <property type="evidence" value="ECO:0007669"/>
    <property type="project" value="TreeGrafter"/>
</dbReference>
<evidence type="ECO:0000256" key="2">
    <source>
        <dbReference type="ARBA" id="ARBA00022801"/>
    </source>
</evidence>
<feature type="compositionally biased region" description="Polar residues" evidence="3">
    <location>
        <begin position="326"/>
        <end position="335"/>
    </location>
</feature>
<evidence type="ECO:0000259" key="4">
    <source>
        <dbReference type="Pfam" id="PF07859"/>
    </source>
</evidence>
<reference evidence="5" key="1">
    <citation type="submission" date="2019-09" db="EMBL/GenBank/DDBJ databases">
        <title>Characterisation of the sponge microbiome using genome-centric metagenomics.</title>
        <authorList>
            <person name="Engelberts J.P."/>
            <person name="Robbins S.J."/>
            <person name="De Goeij J.M."/>
            <person name="Aranda M."/>
            <person name="Bell S.C."/>
            <person name="Webster N.S."/>
        </authorList>
    </citation>
    <scope>NUCLEOTIDE SEQUENCE</scope>
    <source>
        <strain evidence="5">SB0664_bin_27</strain>
    </source>
</reference>
<dbReference type="PANTHER" id="PTHR48081">
    <property type="entry name" value="AB HYDROLASE SUPERFAMILY PROTEIN C4A8.06C"/>
    <property type="match status" value="1"/>
</dbReference>
<proteinExistence type="inferred from homology"/>
<comment type="caution">
    <text evidence="5">The sequence shown here is derived from an EMBL/GenBank/DDBJ whole genome shotgun (WGS) entry which is preliminary data.</text>
</comment>
<keyword evidence="2 5" id="KW-0378">Hydrolase</keyword>
<protein>
    <submittedName>
        <fullName evidence="5">Alpha/beta hydrolase</fullName>
    </submittedName>
</protein>
<dbReference type="InterPro" id="IPR029058">
    <property type="entry name" value="AB_hydrolase_fold"/>
</dbReference>
<organism evidence="5">
    <name type="scientific">Caldilineaceae bacterium SB0664_bin_27</name>
    <dbReference type="NCBI Taxonomy" id="2605260"/>
    <lineage>
        <taxon>Bacteria</taxon>
        <taxon>Bacillati</taxon>
        <taxon>Chloroflexota</taxon>
        <taxon>Caldilineae</taxon>
        <taxon>Caldilineales</taxon>
        <taxon>Caldilineaceae</taxon>
    </lineage>
</organism>
<feature type="compositionally biased region" description="Basic and acidic residues" evidence="3">
    <location>
        <begin position="336"/>
        <end position="349"/>
    </location>
</feature>
<comment type="similarity">
    <text evidence="1">Belongs to the 'GDXG' lipolytic enzyme family.</text>
</comment>
<feature type="compositionally biased region" description="Polar residues" evidence="3">
    <location>
        <begin position="350"/>
        <end position="360"/>
    </location>
</feature>
<dbReference type="EMBL" id="VXRG01000089">
    <property type="protein sequence ID" value="MXY93873.1"/>
    <property type="molecule type" value="Genomic_DNA"/>
</dbReference>
<dbReference type="AlphaFoldDB" id="A0A6B0YT26"/>
<dbReference type="PROSITE" id="PS01173">
    <property type="entry name" value="LIPASE_GDXG_HIS"/>
    <property type="match status" value="1"/>
</dbReference>
<dbReference type="PANTHER" id="PTHR48081:SF30">
    <property type="entry name" value="ACETYL-HYDROLASE LIPR-RELATED"/>
    <property type="match status" value="1"/>
</dbReference>